<dbReference type="Gene3D" id="3.30.565.10">
    <property type="entry name" value="Histidine kinase-like ATPase, C-terminal domain"/>
    <property type="match status" value="1"/>
</dbReference>
<feature type="domain" description="Response regulatory" evidence="15">
    <location>
        <begin position="726"/>
        <end position="841"/>
    </location>
</feature>
<dbReference type="CDD" id="cd12914">
    <property type="entry name" value="PDC1_DGC_like"/>
    <property type="match status" value="1"/>
</dbReference>
<evidence type="ECO:0000256" key="13">
    <source>
        <dbReference type="SAM" id="Phobius"/>
    </source>
</evidence>
<dbReference type="CDD" id="cd17546">
    <property type="entry name" value="REC_hyHK_CKI1_RcsC-like"/>
    <property type="match status" value="1"/>
</dbReference>
<dbReference type="PANTHER" id="PTHR45339:SF1">
    <property type="entry name" value="HYBRID SIGNAL TRANSDUCTION HISTIDINE KINASE J"/>
    <property type="match status" value="1"/>
</dbReference>
<dbReference type="PANTHER" id="PTHR45339">
    <property type="entry name" value="HYBRID SIGNAL TRANSDUCTION HISTIDINE KINASE J"/>
    <property type="match status" value="1"/>
</dbReference>
<evidence type="ECO:0000256" key="2">
    <source>
        <dbReference type="ARBA" id="ARBA00012438"/>
    </source>
</evidence>
<keyword evidence="4" id="KW-0808">Transferase</keyword>
<evidence type="ECO:0000256" key="5">
    <source>
        <dbReference type="ARBA" id="ARBA00022741"/>
    </source>
</evidence>
<dbReference type="Pfam" id="PF22588">
    <property type="entry name" value="dCache_1_like"/>
    <property type="match status" value="1"/>
</dbReference>
<accession>A0A8J2YVX9</accession>
<dbReference type="CDD" id="cd12915">
    <property type="entry name" value="PDC2_DGC_like"/>
    <property type="match status" value="1"/>
</dbReference>
<dbReference type="SUPFAM" id="SSF55785">
    <property type="entry name" value="PYP-like sensor domain (PAS domain)"/>
    <property type="match status" value="1"/>
</dbReference>
<keyword evidence="17" id="KW-1185">Reference proteome</keyword>
<evidence type="ECO:0000259" key="15">
    <source>
        <dbReference type="PROSITE" id="PS50110"/>
    </source>
</evidence>
<dbReference type="SUPFAM" id="SSF55874">
    <property type="entry name" value="ATPase domain of HSP90 chaperone/DNA topoisomerase II/histidine kinase"/>
    <property type="match status" value="1"/>
</dbReference>
<dbReference type="Pfam" id="PF12860">
    <property type="entry name" value="PAS_7"/>
    <property type="match status" value="1"/>
</dbReference>
<feature type="modified residue" description="4-aspartylphosphate" evidence="11">
    <location>
        <position position="917"/>
    </location>
</feature>
<evidence type="ECO:0000256" key="3">
    <source>
        <dbReference type="ARBA" id="ARBA00022553"/>
    </source>
</evidence>
<comment type="caution">
    <text evidence="11">Lacks conserved residue(s) required for the propagation of feature annotation.</text>
</comment>
<dbReference type="Pfam" id="PF02518">
    <property type="entry name" value="HATPase_c"/>
    <property type="match status" value="1"/>
</dbReference>
<evidence type="ECO:0000256" key="4">
    <source>
        <dbReference type="ARBA" id="ARBA00022679"/>
    </source>
</evidence>
<comment type="subunit">
    <text evidence="9">At low DSF concentrations, interacts with RpfF.</text>
</comment>
<feature type="domain" description="Response regulatory" evidence="15">
    <location>
        <begin position="868"/>
        <end position="985"/>
    </location>
</feature>
<dbReference type="PRINTS" id="PR00344">
    <property type="entry name" value="BCTRLSENSOR"/>
</dbReference>
<dbReference type="SUPFAM" id="SSF47384">
    <property type="entry name" value="Homodimeric domain of signal transducing histidine kinase"/>
    <property type="match status" value="1"/>
</dbReference>
<protein>
    <recommendedName>
        <fullName evidence="10">Sensory/regulatory protein RpfC</fullName>
        <ecNumber evidence="2">2.7.13.3</ecNumber>
    </recommendedName>
</protein>
<dbReference type="FunFam" id="1.10.287.130:FF:000002">
    <property type="entry name" value="Two-component osmosensing histidine kinase"/>
    <property type="match status" value="1"/>
</dbReference>
<dbReference type="InterPro" id="IPR036097">
    <property type="entry name" value="HisK_dim/P_sf"/>
</dbReference>
<evidence type="ECO:0000259" key="14">
    <source>
        <dbReference type="PROSITE" id="PS50109"/>
    </source>
</evidence>
<dbReference type="InterPro" id="IPR001789">
    <property type="entry name" value="Sig_transdc_resp-reg_receiver"/>
</dbReference>
<keyword evidence="13" id="KW-1133">Transmembrane helix</keyword>
<evidence type="ECO:0000256" key="10">
    <source>
        <dbReference type="ARBA" id="ARBA00068150"/>
    </source>
</evidence>
<keyword evidence="3 11" id="KW-0597">Phosphoprotein</keyword>
<evidence type="ECO:0000256" key="7">
    <source>
        <dbReference type="ARBA" id="ARBA00022840"/>
    </source>
</evidence>
<evidence type="ECO:0000256" key="1">
    <source>
        <dbReference type="ARBA" id="ARBA00000085"/>
    </source>
</evidence>
<name>A0A8J2YVX9_9PROT</name>
<keyword evidence="8" id="KW-0902">Two-component regulatory system</keyword>
<keyword evidence="5" id="KW-0547">Nucleotide-binding</keyword>
<evidence type="ECO:0000256" key="11">
    <source>
        <dbReference type="PROSITE-ProRule" id="PRU00169"/>
    </source>
</evidence>
<dbReference type="InterPro" id="IPR003594">
    <property type="entry name" value="HATPase_dom"/>
</dbReference>
<comment type="catalytic activity">
    <reaction evidence="1">
        <text>ATP + protein L-histidine = ADP + protein N-phospho-L-histidine.</text>
        <dbReference type="EC" id="2.7.13.3"/>
    </reaction>
</comment>
<dbReference type="GO" id="GO:0000155">
    <property type="term" value="F:phosphorelay sensor kinase activity"/>
    <property type="evidence" value="ECO:0007669"/>
    <property type="project" value="InterPro"/>
</dbReference>
<dbReference type="InterPro" id="IPR004358">
    <property type="entry name" value="Sig_transdc_His_kin-like_C"/>
</dbReference>
<feature type="domain" description="Histidine kinase" evidence="14">
    <location>
        <begin position="488"/>
        <end position="709"/>
    </location>
</feature>
<dbReference type="Gene3D" id="1.10.287.130">
    <property type="match status" value="1"/>
</dbReference>
<dbReference type="AlphaFoldDB" id="A0A8J2YVX9"/>
<dbReference type="SMART" id="SM00448">
    <property type="entry name" value="REC"/>
    <property type="match status" value="1"/>
</dbReference>
<evidence type="ECO:0000256" key="8">
    <source>
        <dbReference type="ARBA" id="ARBA00023012"/>
    </source>
</evidence>
<dbReference type="EC" id="2.7.13.3" evidence="2"/>
<dbReference type="InterPro" id="IPR035965">
    <property type="entry name" value="PAS-like_dom_sf"/>
</dbReference>
<sequence>MFRSPSTERAFRAWPLTTIVGGFVLTICCLLIVANIWEIQTSRETVLRDESADQRSLAHAAEQHATDTLQAVNNILLATVTFLEADGTGVPQAARIGRLLANQKMQTPAVEGVAVFDAEGRRVTDSELHSGTSPEDGIADREFFRYHRDHADTGMHIGRPVFGRYLKRWMIPVSRRFNHPDGSFGGVVSVGLSVQHFRDYYRGLHLAPGNMLSFMSRDGFVLAREPFNEADLGKDVTAGQLFSTYLPRAPEGEFHARSPVDEVDRITGYDASSPYPIVVLAGAAESQVLAAWHDHALLQTAGVALIVIVIGAMGGVVSIQLGKLIDAEDEIRRRNGQLEAVLENMPDGVCLVDAHDRVMLWNQRAVEIQALDAERFAGATEPAEGDDHGEGMLNDLVRQRLSRSIVEERYRLPFGRWIEYRNRPTDGGGYVCLVRDISKEVEHKEASEQARHQLEQQNRALAEQAKELEQARSLAVSANTAKSEFLANMSHEIRTPMNGILGMSGLLQRTDLDATQRRYTTAIERSAQALLQIINDVLDLSKLEAGKIELETVEFDLPQLVEEVCELLAQPAQDKGLELVCAIDRAARLRVKGDPTRLRQILLNLLSNAVKFTEQGGIAVTVDADEGTAAAPRFRFVIEDTGIGLSEAVQKKLFQKFSQGDASITRRFGGSGLGLSIVRQLAELMRGGITAANRDEGGARFAVAVPLERSEPARAGDPGVPLAGLRVLVADPMPMNRASVARQLEELGAAVRQVRNAGETADALRHGAHDQHPFDAILFKSEAMGAETWDLAKPPDRHGKVRPKLVLMAALGDAMTTRPVDAVVTTPVRQAVLLNSLMRAERAPAVAIAAANDDADTTTPGNELRNEAILLVEDNTINQMVAHAILTAAGACVDVAENGRQAVAMAGHKRYSVILMDIQMPELDGFEAARRILRQDMSGAPPSIIAMTANAMDGDRETCLAAGMVDYISKPIDREQLVAKVRRQLN</sequence>
<reference evidence="16" key="2">
    <citation type="submission" date="2020-09" db="EMBL/GenBank/DDBJ databases">
        <authorList>
            <person name="Sun Q."/>
            <person name="Zhou Y."/>
        </authorList>
    </citation>
    <scope>NUCLEOTIDE SEQUENCE</scope>
    <source>
        <strain evidence="16">CGMCC 1.15725</strain>
    </source>
</reference>
<keyword evidence="12" id="KW-0175">Coiled coil</keyword>
<dbReference type="GO" id="GO:0005524">
    <property type="term" value="F:ATP binding"/>
    <property type="evidence" value="ECO:0007669"/>
    <property type="project" value="UniProtKB-KW"/>
</dbReference>
<keyword evidence="7" id="KW-0067">ATP-binding</keyword>
<dbReference type="Pfam" id="PF00512">
    <property type="entry name" value="HisKA"/>
    <property type="match status" value="1"/>
</dbReference>
<dbReference type="SMART" id="SM00387">
    <property type="entry name" value="HATPase_c"/>
    <property type="match status" value="1"/>
</dbReference>
<dbReference type="InterPro" id="IPR011006">
    <property type="entry name" value="CheY-like_superfamily"/>
</dbReference>
<dbReference type="Proteomes" id="UP000646365">
    <property type="component" value="Unassembled WGS sequence"/>
</dbReference>
<dbReference type="InterPro" id="IPR036890">
    <property type="entry name" value="HATPase_C_sf"/>
</dbReference>
<dbReference type="CDD" id="cd00130">
    <property type="entry name" value="PAS"/>
    <property type="match status" value="1"/>
</dbReference>
<dbReference type="PROSITE" id="PS50109">
    <property type="entry name" value="HIS_KIN"/>
    <property type="match status" value="1"/>
</dbReference>
<gene>
    <name evidence="16" type="ORF">GCM10011611_34540</name>
</gene>
<keyword evidence="13" id="KW-0812">Transmembrane</keyword>
<dbReference type="InterPro" id="IPR003661">
    <property type="entry name" value="HisK_dim/P_dom"/>
</dbReference>
<dbReference type="Gene3D" id="3.40.50.2300">
    <property type="match status" value="2"/>
</dbReference>
<dbReference type="InterPro" id="IPR005467">
    <property type="entry name" value="His_kinase_dom"/>
</dbReference>
<dbReference type="EMBL" id="BMJQ01000009">
    <property type="protein sequence ID" value="GGF25566.1"/>
    <property type="molecule type" value="Genomic_DNA"/>
</dbReference>
<keyword evidence="13" id="KW-0472">Membrane</keyword>
<dbReference type="InterPro" id="IPR000014">
    <property type="entry name" value="PAS"/>
</dbReference>
<reference evidence="16" key="1">
    <citation type="journal article" date="2014" name="Int. J. Syst. Evol. Microbiol.">
        <title>Complete genome sequence of Corynebacterium casei LMG S-19264T (=DSM 44701T), isolated from a smear-ripened cheese.</title>
        <authorList>
            <consortium name="US DOE Joint Genome Institute (JGI-PGF)"/>
            <person name="Walter F."/>
            <person name="Albersmeier A."/>
            <person name="Kalinowski J."/>
            <person name="Ruckert C."/>
        </authorList>
    </citation>
    <scope>NUCLEOTIDE SEQUENCE</scope>
    <source>
        <strain evidence="16">CGMCC 1.15725</strain>
    </source>
</reference>
<evidence type="ECO:0000256" key="9">
    <source>
        <dbReference type="ARBA" id="ARBA00064003"/>
    </source>
</evidence>
<dbReference type="PROSITE" id="PS50110">
    <property type="entry name" value="RESPONSE_REGULATORY"/>
    <property type="match status" value="2"/>
</dbReference>
<dbReference type="InterPro" id="IPR054327">
    <property type="entry name" value="His-kinase-like_sensor"/>
</dbReference>
<dbReference type="SMART" id="SM00388">
    <property type="entry name" value="HisKA"/>
    <property type="match status" value="1"/>
</dbReference>
<evidence type="ECO:0000256" key="12">
    <source>
        <dbReference type="SAM" id="Coils"/>
    </source>
</evidence>
<evidence type="ECO:0000313" key="16">
    <source>
        <dbReference type="EMBL" id="GGF25566.1"/>
    </source>
</evidence>
<dbReference type="Pfam" id="PF00072">
    <property type="entry name" value="Response_reg"/>
    <property type="match status" value="1"/>
</dbReference>
<dbReference type="CDD" id="cd16922">
    <property type="entry name" value="HATPase_EvgS-ArcB-TorS-like"/>
    <property type="match status" value="1"/>
</dbReference>
<evidence type="ECO:0000256" key="6">
    <source>
        <dbReference type="ARBA" id="ARBA00022777"/>
    </source>
</evidence>
<dbReference type="RefSeq" id="WP_189047987.1">
    <property type="nucleotide sequence ID" value="NZ_BMJQ01000009.1"/>
</dbReference>
<dbReference type="SUPFAM" id="SSF52172">
    <property type="entry name" value="CheY-like"/>
    <property type="match status" value="2"/>
</dbReference>
<dbReference type="FunFam" id="3.30.565.10:FF:000010">
    <property type="entry name" value="Sensor histidine kinase RcsC"/>
    <property type="match status" value="1"/>
</dbReference>
<organism evidence="16 17">
    <name type="scientific">Aliidongia dinghuensis</name>
    <dbReference type="NCBI Taxonomy" id="1867774"/>
    <lineage>
        <taxon>Bacteria</taxon>
        <taxon>Pseudomonadati</taxon>
        <taxon>Pseudomonadota</taxon>
        <taxon>Alphaproteobacteria</taxon>
        <taxon>Rhodospirillales</taxon>
        <taxon>Dongiaceae</taxon>
        <taxon>Aliidongia</taxon>
    </lineage>
</organism>
<dbReference type="Gene3D" id="3.30.450.20">
    <property type="entry name" value="PAS domain"/>
    <property type="match status" value="3"/>
</dbReference>
<dbReference type="CDD" id="cd00082">
    <property type="entry name" value="HisKA"/>
    <property type="match status" value="1"/>
</dbReference>
<evidence type="ECO:0000313" key="17">
    <source>
        <dbReference type="Proteomes" id="UP000646365"/>
    </source>
</evidence>
<feature type="coiled-coil region" evidence="12">
    <location>
        <begin position="444"/>
        <end position="474"/>
    </location>
</feature>
<proteinExistence type="predicted"/>
<comment type="caution">
    <text evidence="16">The sequence shown here is derived from an EMBL/GenBank/DDBJ whole genome shotgun (WGS) entry which is preliminary data.</text>
</comment>
<feature type="transmembrane region" description="Helical" evidence="13">
    <location>
        <begin position="12"/>
        <end position="37"/>
    </location>
</feature>
<keyword evidence="6" id="KW-0418">Kinase</keyword>